<reference evidence="1" key="2">
    <citation type="submission" date="2020-05" db="EMBL/GenBank/DDBJ databases">
        <authorList>
            <person name="Kim H.-S."/>
            <person name="Proctor R.H."/>
            <person name="Brown D.W."/>
        </authorList>
    </citation>
    <scope>NUCLEOTIDE SEQUENCE</scope>
    <source>
        <strain evidence="1">NRRL 22465</strain>
    </source>
</reference>
<keyword evidence="2" id="KW-1185">Reference proteome</keyword>
<dbReference type="Proteomes" id="UP000635477">
    <property type="component" value="Unassembled WGS sequence"/>
</dbReference>
<reference evidence="1" key="1">
    <citation type="journal article" date="2020" name="BMC Genomics">
        <title>Correction to: Identification and distribution of gene clusters required for synthesis of sphingolipid metabolism inhibitors in diverse species of the filamentous fungus Fusarium.</title>
        <authorList>
            <person name="Kim H.S."/>
            <person name="Lohmar J.M."/>
            <person name="Busman M."/>
            <person name="Brown D.W."/>
            <person name="Naumann T.A."/>
            <person name="Divon H.H."/>
            <person name="Lysoe E."/>
            <person name="Uhlig S."/>
            <person name="Proctor R.H."/>
        </authorList>
    </citation>
    <scope>NUCLEOTIDE SEQUENCE</scope>
    <source>
        <strain evidence="1">NRRL 22465</strain>
    </source>
</reference>
<comment type="caution">
    <text evidence="1">The sequence shown here is derived from an EMBL/GenBank/DDBJ whole genome shotgun (WGS) entry which is preliminary data.</text>
</comment>
<name>A0A8H4UP63_9HYPO</name>
<organism evidence="1 2">
    <name type="scientific">Fusarium zealandicum</name>
    <dbReference type="NCBI Taxonomy" id="1053134"/>
    <lineage>
        <taxon>Eukaryota</taxon>
        <taxon>Fungi</taxon>
        <taxon>Dikarya</taxon>
        <taxon>Ascomycota</taxon>
        <taxon>Pezizomycotina</taxon>
        <taxon>Sordariomycetes</taxon>
        <taxon>Hypocreomycetidae</taxon>
        <taxon>Hypocreales</taxon>
        <taxon>Nectriaceae</taxon>
        <taxon>Fusarium</taxon>
        <taxon>Fusarium staphyleae species complex</taxon>
    </lineage>
</organism>
<dbReference type="GO" id="GO:0031505">
    <property type="term" value="P:fungal-type cell wall organization"/>
    <property type="evidence" value="ECO:0007669"/>
    <property type="project" value="InterPro"/>
</dbReference>
<accession>A0A8H4UP63</accession>
<proteinExistence type="predicted"/>
<evidence type="ECO:0000313" key="2">
    <source>
        <dbReference type="Proteomes" id="UP000635477"/>
    </source>
</evidence>
<dbReference type="PANTHER" id="PTHR35523:SF1">
    <property type="entry name" value="CELL WALL PROTEIN SED1"/>
    <property type="match status" value="1"/>
</dbReference>
<dbReference type="GO" id="GO:0009277">
    <property type="term" value="C:fungal-type cell wall"/>
    <property type="evidence" value="ECO:0007669"/>
    <property type="project" value="TreeGrafter"/>
</dbReference>
<dbReference type="GO" id="GO:0005199">
    <property type="term" value="F:structural constituent of cell wall"/>
    <property type="evidence" value="ECO:0007669"/>
    <property type="project" value="InterPro"/>
</dbReference>
<sequence>MKFSAAIAVAAAVGVSATHKGNVTYTTEVVTAYTTYCPGPTEITHGGKVYTITEATTLTIT</sequence>
<dbReference type="PANTHER" id="PTHR35523">
    <property type="entry name" value="CELL WALL PROTEIN SED1"/>
    <property type="match status" value="1"/>
</dbReference>
<dbReference type="InterPro" id="IPR038843">
    <property type="entry name" value="Sed1/Spi1"/>
</dbReference>
<feature type="non-terminal residue" evidence="1">
    <location>
        <position position="61"/>
    </location>
</feature>
<gene>
    <name evidence="1" type="ORF">FZEAL_3509</name>
</gene>
<dbReference type="AlphaFoldDB" id="A0A8H4UP63"/>
<protein>
    <submittedName>
        <fullName evidence="1">Uncharacterized protein</fullName>
    </submittedName>
</protein>
<evidence type="ECO:0000313" key="1">
    <source>
        <dbReference type="EMBL" id="KAF4980486.1"/>
    </source>
</evidence>
<dbReference type="EMBL" id="JABEYC010000228">
    <property type="protein sequence ID" value="KAF4980486.1"/>
    <property type="molecule type" value="Genomic_DNA"/>
</dbReference>